<keyword evidence="2" id="KW-0378">Hydrolase</keyword>
<organism evidence="5 6">
    <name type="scientific">Demequina zhanjiangensis</name>
    <dbReference type="NCBI Taxonomy" id="3051659"/>
    <lineage>
        <taxon>Bacteria</taxon>
        <taxon>Bacillati</taxon>
        <taxon>Actinomycetota</taxon>
        <taxon>Actinomycetes</taxon>
        <taxon>Micrococcales</taxon>
        <taxon>Demequinaceae</taxon>
        <taxon>Demequina</taxon>
    </lineage>
</organism>
<evidence type="ECO:0000313" key="5">
    <source>
        <dbReference type="EMBL" id="MDN4472172.1"/>
    </source>
</evidence>
<dbReference type="Gene3D" id="3.20.20.80">
    <property type="entry name" value="Glycosidases"/>
    <property type="match status" value="1"/>
</dbReference>
<evidence type="ECO:0000256" key="4">
    <source>
        <dbReference type="RuleBase" id="RU003690"/>
    </source>
</evidence>
<dbReference type="InterPro" id="IPR001360">
    <property type="entry name" value="Glyco_hydro_1"/>
</dbReference>
<sequence>MSESTTFDFGPVPSGWLWGAATAAHQIEGGNTNSDWWAFEHQEGSPAKESSGDACDSWHRWRDDLELVREMGLDSYRMSIEWARIEPAEAEFSLAALEHYRIILATAQEMGLKTSVTFHHFTTPQWMALQDGWMNAEIVDRFARYVDIAVQHLGDHIDLAATINEPNVVAGMGYQHGGFAPGIAAGDVGLRAATENFVGAHLKAREVLKAGPGDFPVGLTLALPDQVTHPDGTLDGPGFRWDELTPGTPEAERMRMWAGVYLEAAQDDDYVGVQTYTTEHLDAAGNLLPVPEETRVTQMGWRFEPEALGRSVRHAHAVAQVPVIVTEIGIATMNDDERIEYYSRSLTSLRQAMDDGVEVRGFYAWSLLDNFEWAEGYRPTFGLAAVDPVTFDRALKPSGRWLAEVAWSSRS</sequence>
<dbReference type="InterPro" id="IPR017853">
    <property type="entry name" value="GH"/>
</dbReference>
<dbReference type="Proteomes" id="UP001172738">
    <property type="component" value="Unassembled WGS sequence"/>
</dbReference>
<evidence type="ECO:0000256" key="1">
    <source>
        <dbReference type="ARBA" id="ARBA00010838"/>
    </source>
</evidence>
<keyword evidence="3" id="KW-0326">Glycosidase</keyword>
<evidence type="ECO:0000256" key="3">
    <source>
        <dbReference type="ARBA" id="ARBA00023295"/>
    </source>
</evidence>
<evidence type="ECO:0000256" key="2">
    <source>
        <dbReference type="ARBA" id="ARBA00022801"/>
    </source>
</evidence>
<dbReference type="RefSeq" id="WP_301126526.1">
    <property type="nucleotide sequence ID" value="NZ_JAUHPV010000002.1"/>
</dbReference>
<dbReference type="EMBL" id="JAUHPV010000002">
    <property type="protein sequence ID" value="MDN4472172.1"/>
    <property type="molecule type" value="Genomic_DNA"/>
</dbReference>
<protein>
    <submittedName>
        <fullName evidence="5">Family 1 glycosylhydrolase</fullName>
    </submittedName>
</protein>
<proteinExistence type="inferred from homology"/>
<dbReference type="SUPFAM" id="SSF51445">
    <property type="entry name" value="(Trans)glycosidases"/>
    <property type="match status" value="1"/>
</dbReference>
<accession>A0ABT8FZ96</accession>
<dbReference type="PRINTS" id="PR00131">
    <property type="entry name" value="GLHYDRLASE1"/>
</dbReference>
<dbReference type="Pfam" id="PF00232">
    <property type="entry name" value="Glyco_hydro_1"/>
    <property type="match status" value="2"/>
</dbReference>
<dbReference type="PANTHER" id="PTHR10353">
    <property type="entry name" value="GLYCOSYL HYDROLASE"/>
    <property type="match status" value="1"/>
</dbReference>
<comment type="similarity">
    <text evidence="1 4">Belongs to the glycosyl hydrolase 1 family.</text>
</comment>
<keyword evidence="6" id="KW-1185">Reference proteome</keyword>
<gene>
    <name evidence="5" type="ORF">QQX04_04085</name>
</gene>
<reference evidence="5" key="1">
    <citation type="submission" date="2023-06" db="EMBL/GenBank/DDBJ databases">
        <title>SYSU T00b26.</title>
        <authorList>
            <person name="Gao L."/>
            <person name="Fang B.-Z."/>
            <person name="Li W.-J."/>
        </authorList>
    </citation>
    <scope>NUCLEOTIDE SEQUENCE</scope>
    <source>
        <strain evidence="5">SYSU T00b26</strain>
    </source>
</reference>
<dbReference type="PANTHER" id="PTHR10353:SF209">
    <property type="entry name" value="GALACTOLIPID GALACTOSYLTRANSFERASE SFR2, CHLOROPLASTIC"/>
    <property type="match status" value="1"/>
</dbReference>
<evidence type="ECO:0000313" key="6">
    <source>
        <dbReference type="Proteomes" id="UP001172738"/>
    </source>
</evidence>
<name>A0ABT8FZ96_9MICO</name>
<comment type="caution">
    <text evidence="5">The sequence shown here is derived from an EMBL/GenBank/DDBJ whole genome shotgun (WGS) entry which is preliminary data.</text>
</comment>